<dbReference type="PANTHER" id="PTHR48047:SF143">
    <property type="entry name" value="UDP-GLYCOSYLTRANSFERASE 73D1"/>
    <property type="match status" value="1"/>
</dbReference>
<proteinExistence type="inferred from homology"/>
<comment type="similarity">
    <text evidence="1 4">Belongs to the UDP-glycosyltransferase family.</text>
</comment>
<dbReference type="EMBL" id="JBBNAF010000001">
    <property type="protein sequence ID" value="KAK9168533.1"/>
    <property type="molecule type" value="Genomic_DNA"/>
</dbReference>
<dbReference type="InterPro" id="IPR035595">
    <property type="entry name" value="UDP_glycos_trans_CS"/>
</dbReference>
<dbReference type="GO" id="GO:0035251">
    <property type="term" value="F:UDP-glucosyltransferase activity"/>
    <property type="evidence" value="ECO:0007669"/>
    <property type="project" value="TreeGrafter"/>
</dbReference>
<keyword evidence="7" id="KW-1185">Reference proteome</keyword>
<dbReference type="Gene3D" id="3.40.50.2000">
    <property type="entry name" value="Glycogen Phosphorylase B"/>
    <property type="match status" value="2"/>
</dbReference>
<name>A0AAP0Q6C3_9MAGN</name>
<comment type="caution">
    <text evidence="6">The sequence shown here is derived from an EMBL/GenBank/DDBJ whole genome shotgun (WGS) entry which is preliminary data.</text>
</comment>
<protein>
    <recommendedName>
        <fullName evidence="5">Glycosyltransferase</fullName>
        <ecNumber evidence="5">2.4.1.-</ecNumber>
    </recommendedName>
</protein>
<dbReference type="EC" id="2.4.1.-" evidence="5"/>
<evidence type="ECO:0000256" key="1">
    <source>
        <dbReference type="ARBA" id="ARBA00009995"/>
    </source>
</evidence>
<dbReference type="Pfam" id="PF00201">
    <property type="entry name" value="UDPGT"/>
    <property type="match status" value="1"/>
</dbReference>
<dbReference type="FunFam" id="3.40.50.2000:FF:000071">
    <property type="entry name" value="Glycosyltransferase"/>
    <property type="match status" value="1"/>
</dbReference>
<dbReference type="PROSITE" id="PS00375">
    <property type="entry name" value="UDPGT"/>
    <property type="match status" value="1"/>
</dbReference>
<dbReference type="Proteomes" id="UP001420932">
    <property type="component" value="Unassembled WGS sequence"/>
</dbReference>
<dbReference type="SUPFAM" id="SSF53756">
    <property type="entry name" value="UDP-Glycosyltransferase/glycogen phosphorylase"/>
    <property type="match status" value="1"/>
</dbReference>
<evidence type="ECO:0000313" key="6">
    <source>
        <dbReference type="EMBL" id="KAK9168533.1"/>
    </source>
</evidence>
<sequence length="482" mass="53988">MAQGHLIPMVDIAKLIAEQGVTVTIVTTPFNASRFERIINRAVESKLPIRLLNLRFPCKEVGLPERCESLDIAPSRNLITKFFMAVNMLQQPLEEFLKEQEPRPSCIISDFCLPWTSETAIRFQIPRLVFHGTCCFSLLCSHNVLRYNAHESVPSDSELLIIPGLPQEISITKAQLPGAFIPSSDLDDIRNKMRQAEAMSYGVVVNSAMELELGFIEEYKRAVQKNIWCIGPVSQCNQNNLDKYERGNAASIDETDISRWLDARKPKSVIYACLGSQCRLVPSQLIEIGLGLEASNHPFIFVVRHGNGFSEFERWLEEGFEARIEGKGLLIKGWAPQLLILSHTSIGGFLTHCGWNSTLEAICAGVPLLTWPLFAEQFLNEKLVVQVLGVGVSVGVRIPVRWGDEEKVGILVKRDELEKAVRKLMDDGDEIEERRKRVGELGAKARMSADGGSSYVNITLLIEDIKNQATQRNQNQDCITKT</sequence>
<evidence type="ECO:0000256" key="4">
    <source>
        <dbReference type="RuleBase" id="RU003718"/>
    </source>
</evidence>
<keyword evidence="2 4" id="KW-0328">Glycosyltransferase</keyword>
<evidence type="ECO:0000313" key="7">
    <source>
        <dbReference type="Proteomes" id="UP001420932"/>
    </source>
</evidence>
<evidence type="ECO:0000256" key="3">
    <source>
        <dbReference type="ARBA" id="ARBA00022679"/>
    </source>
</evidence>
<evidence type="ECO:0000256" key="2">
    <source>
        <dbReference type="ARBA" id="ARBA00022676"/>
    </source>
</evidence>
<dbReference type="PANTHER" id="PTHR48047">
    <property type="entry name" value="GLYCOSYLTRANSFERASE"/>
    <property type="match status" value="1"/>
</dbReference>
<dbReference type="AlphaFoldDB" id="A0AAP0Q6C3"/>
<gene>
    <name evidence="6" type="ORF">Syun_000673</name>
</gene>
<accession>A0AAP0Q6C3</accession>
<keyword evidence="3 4" id="KW-0808">Transferase</keyword>
<dbReference type="FunFam" id="3.40.50.2000:FF:000047">
    <property type="entry name" value="Glycosyltransferase"/>
    <property type="match status" value="1"/>
</dbReference>
<organism evidence="6 7">
    <name type="scientific">Stephania yunnanensis</name>
    <dbReference type="NCBI Taxonomy" id="152371"/>
    <lineage>
        <taxon>Eukaryota</taxon>
        <taxon>Viridiplantae</taxon>
        <taxon>Streptophyta</taxon>
        <taxon>Embryophyta</taxon>
        <taxon>Tracheophyta</taxon>
        <taxon>Spermatophyta</taxon>
        <taxon>Magnoliopsida</taxon>
        <taxon>Ranunculales</taxon>
        <taxon>Menispermaceae</taxon>
        <taxon>Menispermoideae</taxon>
        <taxon>Cissampelideae</taxon>
        <taxon>Stephania</taxon>
    </lineage>
</organism>
<dbReference type="InterPro" id="IPR002213">
    <property type="entry name" value="UDP_glucos_trans"/>
</dbReference>
<dbReference type="CDD" id="cd03784">
    <property type="entry name" value="GT1_Gtf-like"/>
    <property type="match status" value="1"/>
</dbReference>
<evidence type="ECO:0000256" key="5">
    <source>
        <dbReference type="RuleBase" id="RU362057"/>
    </source>
</evidence>
<reference evidence="6 7" key="1">
    <citation type="submission" date="2024-01" db="EMBL/GenBank/DDBJ databases">
        <title>Genome assemblies of Stephania.</title>
        <authorList>
            <person name="Yang L."/>
        </authorList>
    </citation>
    <scope>NUCLEOTIDE SEQUENCE [LARGE SCALE GENOMIC DNA]</scope>
    <source>
        <strain evidence="6">YNDBR</strain>
        <tissue evidence="6">Leaf</tissue>
    </source>
</reference>